<dbReference type="PANTHER" id="PTHR12701:SF19">
    <property type="entry name" value="ENDOPLASMIC RETICULUM TRANSMEMBRANE PROTEIN 1-RELATED"/>
    <property type="match status" value="1"/>
</dbReference>
<dbReference type="OMA" id="QRNMYIS"/>
<keyword evidence="5" id="KW-0653">Protein transport</keyword>
<name>A0A1E4RZL7_CYBJN</name>
<dbReference type="PANTHER" id="PTHR12701">
    <property type="entry name" value="BCR-ASSOCIATED PROTEIN, BAP"/>
    <property type="match status" value="1"/>
</dbReference>
<organism evidence="8 9">
    <name type="scientific">Cyberlindnera jadinii (strain ATCC 18201 / CBS 1600 / BCRC 20928 / JCM 3617 / NBRC 0987 / NRRL Y-1542)</name>
    <name type="common">Torula yeast</name>
    <name type="synonym">Candida utilis</name>
    <dbReference type="NCBI Taxonomy" id="983966"/>
    <lineage>
        <taxon>Eukaryota</taxon>
        <taxon>Fungi</taxon>
        <taxon>Dikarya</taxon>
        <taxon>Ascomycota</taxon>
        <taxon>Saccharomycotina</taxon>
        <taxon>Saccharomycetes</taxon>
        <taxon>Phaffomycetales</taxon>
        <taxon>Phaffomycetaceae</taxon>
        <taxon>Cyberlindnera</taxon>
    </lineage>
</organism>
<comment type="function">
    <text evidence="5">May play a role in anterograde transport of membrane proteins from the endoplasmic reticulum to the Golgi.</text>
</comment>
<dbReference type="GO" id="GO:0006888">
    <property type="term" value="P:endoplasmic reticulum to Golgi vesicle-mediated transport"/>
    <property type="evidence" value="ECO:0007669"/>
    <property type="project" value="UniProtKB-UniRule"/>
</dbReference>
<comment type="caution">
    <text evidence="5">Lacks conserved residue(s) required for the propagation of feature annotation.</text>
</comment>
<reference evidence="8 9" key="1">
    <citation type="journal article" date="2016" name="Proc. Natl. Acad. Sci. U.S.A.">
        <title>Comparative genomics of biotechnologically important yeasts.</title>
        <authorList>
            <person name="Riley R."/>
            <person name="Haridas S."/>
            <person name="Wolfe K.H."/>
            <person name="Lopes M.R."/>
            <person name="Hittinger C.T."/>
            <person name="Goeker M."/>
            <person name="Salamov A.A."/>
            <person name="Wisecaver J.H."/>
            <person name="Long T.M."/>
            <person name="Calvey C.H."/>
            <person name="Aerts A.L."/>
            <person name="Barry K.W."/>
            <person name="Choi C."/>
            <person name="Clum A."/>
            <person name="Coughlan A.Y."/>
            <person name="Deshpande S."/>
            <person name="Douglass A.P."/>
            <person name="Hanson S.J."/>
            <person name="Klenk H.-P."/>
            <person name="LaButti K.M."/>
            <person name="Lapidus A."/>
            <person name="Lindquist E.A."/>
            <person name="Lipzen A.M."/>
            <person name="Meier-Kolthoff J.P."/>
            <person name="Ohm R.A."/>
            <person name="Otillar R.P."/>
            <person name="Pangilinan J.L."/>
            <person name="Peng Y."/>
            <person name="Rokas A."/>
            <person name="Rosa C.A."/>
            <person name="Scheuner C."/>
            <person name="Sibirny A.A."/>
            <person name="Slot J.C."/>
            <person name="Stielow J.B."/>
            <person name="Sun H."/>
            <person name="Kurtzman C.P."/>
            <person name="Blackwell M."/>
            <person name="Grigoriev I.V."/>
            <person name="Jeffries T.W."/>
        </authorList>
    </citation>
    <scope>NUCLEOTIDE SEQUENCE [LARGE SCALE GENOMIC DNA]</scope>
    <source>
        <strain evidence="9">ATCC 18201 / CBS 1600 / BCRC 20928 / JCM 3617 / NBRC 0987 / NRRL Y-1542</strain>
    </source>
</reference>
<dbReference type="OrthoDB" id="435607at2759"/>
<comment type="subcellular location">
    <subcellularLocation>
        <location evidence="5">Endoplasmic reticulum membrane</location>
        <topology evidence="5">Multi-pass membrane protein</topology>
    </subcellularLocation>
    <subcellularLocation>
        <location evidence="1">Membrane</location>
        <topology evidence="1">Multi-pass membrane protein</topology>
    </subcellularLocation>
</comment>
<dbReference type="InterPro" id="IPR040463">
    <property type="entry name" value="BAP29/BAP31_N"/>
</dbReference>
<dbReference type="RefSeq" id="XP_020069727.1">
    <property type="nucleotide sequence ID" value="XM_020212806.1"/>
</dbReference>
<keyword evidence="5" id="KW-0813">Transport</keyword>
<dbReference type="Proteomes" id="UP000094389">
    <property type="component" value="Unassembled WGS sequence"/>
</dbReference>
<evidence type="ECO:0000256" key="5">
    <source>
        <dbReference type="RuleBase" id="RU367026"/>
    </source>
</evidence>
<feature type="domain" description="BAP29/BAP31 transmembrane" evidence="7">
    <location>
        <begin position="4"/>
        <end position="126"/>
    </location>
</feature>
<dbReference type="EMBL" id="KV453933">
    <property type="protein sequence ID" value="ODV72688.1"/>
    <property type="molecule type" value="Genomic_DNA"/>
</dbReference>
<keyword evidence="5" id="KW-0931">ER-Golgi transport</keyword>
<evidence type="ECO:0000256" key="1">
    <source>
        <dbReference type="ARBA" id="ARBA00004141"/>
    </source>
</evidence>
<dbReference type="Pfam" id="PF05529">
    <property type="entry name" value="Bap31"/>
    <property type="match status" value="1"/>
</dbReference>
<dbReference type="GO" id="GO:0005789">
    <property type="term" value="C:endoplasmic reticulum membrane"/>
    <property type="evidence" value="ECO:0007669"/>
    <property type="project" value="UniProtKB-SubCell"/>
</dbReference>
<comment type="similarity">
    <text evidence="5">Belongs to the BCAP29/BCAP31 family.</text>
</comment>
<dbReference type="GO" id="GO:0006886">
    <property type="term" value="P:intracellular protein transport"/>
    <property type="evidence" value="ECO:0007669"/>
    <property type="project" value="UniProtKB-UniRule"/>
</dbReference>
<evidence type="ECO:0000256" key="6">
    <source>
        <dbReference type="SAM" id="Coils"/>
    </source>
</evidence>
<dbReference type="InterPro" id="IPR008417">
    <property type="entry name" value="BAP29/BAP31"/>
</dbReference>
<evidence type="ECO:0000256" key="3">
    <source>
        <dbReference type="ARBA" id="ARBA00022989"/>
    </source>
</evidence>
<keyword evidence="6" id="KW-0175">Coiled coil</keyword>
<keyword evidence="3 5" id="KW-1133">Transmembrane helix</keyword>
<sequence>FIKLFTLLVLQMTALAILVFPLPLVLRKKAFMIYQRAYDSKELRTVGVVTTVLIGLQFSDSLRSSWKWHREYTQNHSMVTSADLLARRFYSQRNLYISGAILFLTLAIPTVFSIVRRLIKYEELKRKANDPKAVEERVEQLTKQLASKDLDLKTLQKQKSGLETSYNKLADQLNEKEGVLSDKKKD</sequence>
<feature type="non-terminal residue" evidence="8">
    <location>
        <position position="1"/>
    </location>
</feature>
<evidence type="ECO:0000313" key="8">
    <source>
        <dbReference type="EMBL" id="ODV72688.1"/>
    </source>
</evidence>
<evidence type="ECO:0000259" key="7">
    <source>
        <dbReference type="Pfam" id="PF05529"/>
    </source>
</evidence>
<keyword evidence="5" id="KW-0256">Endoplasmic reticulum</keyword>
<keyword evidence="2 5" id="KW-0812">Transmembrane</keyword>
<keyword evidence="4 5" id="KW-0472">Membrane</keyword>
<gene>
    <name evidence="8" type="ORF">CYBJADRAFT_128939</name>
</gene>
<dbReference type="AlphaFoldDB" id="A0A1E4RZL7"/>
<feature type="coiled-coil region" evidence="6">
    <location>
        <begin position="138"/>
        <end position="172"/>
    </location>
</feature>
<evidence type="ECO:0000256" key="4">
    <source>
        <dbReference type="ARBA" id="ARBA00023136"/>
    </source>
</evidence>
<dbReference type="STRING" id="983966.A0A1E4RZL7"/>
<dbReference type="GeneID" id="30987202"/>
<proteinExistence type="inferred from homology"/>
<evidence type="ECO:0000313" key="9">
    <source>
        <dbReference type="Proteomes" id="UP000094389"/>
    </source>
</evidence>
<dbReference type="GO" id="GO:0070973">
    <property type="term" value="P:protein localization to endoplasmic reticulum exit site"/>
    <property type="evidence" value="ECO:0007669"/>
    <property type="project" value="UniProtKB-UniRule"/>
</dbReference>
<accession>A0A1E4RZL7</accession>
<feature type="transmembrane region" description="Helical" evidence="5">
    <location>
        <begin position="95"/>
        <end position="119"/>
    </location>
</feature>
<evidence type="ECO:0000256" key="2">
    <source>
        <dbReference type="ARBA" id="ARBA00022692"/>
    </source>
</evidence>
<keyword evidence="9" id="KW-1185">Reference proteome</keyword>
<protein>
    <recommendedName>
        <fullName evidence="5">Endoplasmic reticulum transmembrane protein</fullName>
    </recommendedName>
</protein>